<dbReference type="SMART" id="SM01375">
    <property type="entry name" value="Dynein_light"/>
    <property type="match status" value="1"/>
</dbReference>
<dbReference type="Gene3D" id="3.30.740.10">
    <property type="entry name" value="Protein Inhibitor Of Neuronal Nitric Oxide Synthase"/>
    <property type="match status" value="1"/>
</dbReference>
<organism evidence="1 2">
    <name type="scientific">Hymenolepis diminuta</name>
    <name type="common">Rat tapeworm</name>
    <dbReference type="NCBI Taxonomy" id="6216"/>
    <lineage>
        <taxon>Eukaryota</taxon>
        <taxon>Metazoa</taxon>
        <taxon>Spiralia</taxon>
        <taxon>Lophotrochozoa</taxon>
        <taxon>Platyhelminthes</taxon>
        <taxon>Cestoda</taxon>
        <taxon>Eucestoda</taxon>
        <taxon>Cyclophyllidea</taxon>
        <taxon>Hymenolepididae</taxon>
        <taxon>Hymenolepis</taxon>
    </lineage>
</organism>
<sequence>MSAPPQHYQEKFTPAFLLHLYDELCESKPDATLKEYENYLTLWGMDKKKAKVCCSRINPNKKGRLTREDVCNGLGFAPEQPAGLRDIEILCRDMPIRKSESIQVIVLNVLNLKSSYRDIVTEIKRQVENVYGPQWNVFVASGRYWGLCTHKAGGNLVFAYNGVVYGIYQSPERDFEDSPFGINSSYAAVSSKH</sequence>
<dbReference type="InterPro" id="IPR037177">
    <property type="entry name" value="DLC_sf"/>
</dbReference>
<name>A0A564ZA06_HYMDI</name>
<dbReference type="SUPFAM" id="SSF54648">
    <property type="entry name" value="DLC"/>
    <property type="match status" value="1"/>
</dbReference>
<evidence type="ECO:0000313" key="2">
    <source>
        <dbReference type="Proteomes" id="UP000321570"/>
    </source>
</evidence>
<dbReference type="EMBL" id="CABIJS010000701">
    <property type="protein sequence ID" value="VUZ56280.1"/>
    <property type="molecule type" value="Genomic_DNA"/>
</dbReference>
<keyword evidence="2" id="KW-1185">Reference proteome</keyword>
<dbReference type="Pfam" id="PF01221">
    <property type="entry name" value="Dynein_light"/>
    <property type="match status" value="1"/>
</dbReference>
<dbReference type="InterPro" id="IPR001372">
    <property type="entry name" value="Dynein_light_chain_typ-1/2"/>
</dbReference>
<proteinExistence type="predicted"/>
<reference evidence="1 2" key="1">
    <citation type="submission" date="2019-07" db="EMBL/GenBank/DDBJ databases">
        <authorList>
            <person name="Jastrzebski P J."/>
            <person name="Paukszto L."/>
            <person name="Jastrzebski P J."/>
        </authorList>
    </citation>
    <scope>NUCLEOTIDE SEQUENCE [LARGE SCALE GENOMIC DNA]</scope>
    <source>
        <strain evidence="1 2">WMS-il1</strain>
    </source>
</reference>
<dbReference type="AlphaFoldDB" id="A0A564ZA06"/>
<gene>
    <name evidence="1" type="ORF">WMSIL1_LOCUS13960</name>
</gene>
<dbReference type="GO" id="GO:0007017">
    <property type="term" value="P:microtubule-based process"/>
    <property type="evidence" value="ECO:0007669"/>
    <property type="project" value="InterPro"/>
</dbReference>
<protein>
    <recommendedName>
        <fullName evidence="3">Dynein light chain</fullName>
    </recommendedName>
</protein>
<dbReference type="GO" id="GO:0030286">
    <property type="term" value="C:dynein complex"/>
    <property type="evidence" value="ECO:0007669"/>
    <property type="project" value="InterPro"/>
</dbReference>
<accession>A0A564ZA06</accession>
<evidence type="ECO:0000313" key="1">
    <source>
        <dbReference type="EMBL" id="VUZ56280.1"/>
    </source>
</evidence>
<evidence type="ECO:0008006" key="3">
    <source>
        <dbReference type="Google" id="ProtNLM"/>
    </source>
</evidence>
<dbReference type="Proteomes" id="UP000321570">
    <property type="component" value="Unassembled WGS sequence"/>
</dbReference>